<dbReference type="GO" id="GO:0003700">
    <property type="term" value="F:DNA-binding transcription factor activity"/>
    <property type="evidence" value="ECO:0007669"/>
    <property type="project" value="InterPro"/>
</dbReference>
<dbReference type="SMART" id="SM00345">
    <property type="entry name" value="HTH_GNTR"/>
    <property type="match status" value="1"/>
</dbReference>
<feature type="domain" description="HTH gntR-type" evidence="4">
    <location>
        <begin position="15"/>
        <end position="82"/>
    </location>
</feature>
<dbReference type="SUPFAM" id="SSF48008">
    <property type="entry name" value="GntR ligand-binding domain-like"/>
    <property type="match status" value="1"/>
</dbReference>
<keyword evidence="6" id="KW-1185">Reference proteome</keyword>
<evidence type="ECO:0000256" key="1">
    <source>
        <dbReference type="ARBA" id="ARBA00023015"/>
    </source>
</evidence>
<evidence type="ECO:0000256" key="3">
    <source>
        <dbReference type="ARBA" id="ARBA00023163"/>
    </source>
</evidence>
<organism evidence="5 6">
    <name type="scientific">Halocynthiibacter halioticoli</name>
    <dbReference type="NCBI Taxonomy" id="2986804"/>
    <lineage>
        <taxon>Bacteria</taxon>
        <taxon>Pseudomonadati</taxon>
        <taxon>Pseudomonadota</taxon>
        <taxon>Alphaproteobacteria</taxon>
        <taxon>Rhodobacterales</taxon>
        <taxon>Paracoccaceae</taxon>
        <taxon>Halocynthiibacter</taxon>
    </lineage>
</organism>
<keyword evidence="1" id="KW-0805">Transcription regulation</keyword>
<dbReference type="GO" id="GO:0003677">
    <property type="term" value="F:DNA binding"/>
    <property type="evidence" value="ECO:0007669"/>
    <property type="project" value="UniProtKB-KW"/>
</dbReference>
<dbReference type="Pfam" id="PF07729">
    <property type="entry name" value="FCD"/>
    <property type="match status" value="1"/>
</dbReference>
<dbReference type="InterPro" id="IPR011711">
    <property type="entry name" value="GntR_C"/>
</dbReference>
<protein>
    <submittedName>
        <fullName evidence="5">GntR family transcriptional regulator</fullName>
    </submittedName>
</protein>
<evidence type="ECO:0000313" key="6">
    <source>
        <dbReference type="Proteomes" id="UP001208041"/>
    </source>
</evidence>
<evidence type="ECO:0000256" key="2">
    <source>
        <dbReference type="ARBA" id="ARBA00023125"/>
    </source>
</evidence>
<dbReference type="Gene3D" id="1.20.120.530">
    <property type="entry name" value="GntR ligand-binding domain-like"/>
    <property type="match status" value="1"/>
</dbReference>
<gene>
    <name evidence="5" type="ORF">OH136_12775</name>
</gene>
<dbReference type="Gene3D" id="1.10.10.10">
    <property type="entry name" value="Winged helix-like DNA-binding domain superfamily/Winged helix DNA-binding domain"/>
    <property type="match status" value="1"/>
</dbReference>
<dbReference type="InterPro" id="IPR008920">
    <property type="entry name" value="TF_FadR/GntR_C"/>
</dbReference>
<dbReference type="AlphaFoldDB" id="A0AAE3IZY1"/>
<dbReference type="EMBL" id="JAOYFC010000002">
    <property type="protein sequence ID" value="MCV6825427.1"/>
    <property type="molecule type" value="Genomic_DNA"/>
</dbReference>
<keyword evidence="2" id="KW-0238">DNA-binding</keyword>
<sequence length="230" mass="25902">MNDLGISLEANRRSTTTTDLVFDAVHQAIITFQLPPGTKVSEAEVAKQLDVSRQPVRDVFFRLSKLGFIAIRPQRATLVTKISEQSVLEAAFIRKAIELSCLAEAIELGTDEDIHELRALIQQQEASVEANDLQGFHALDDMFHKAICATAGHAHAWPLIEEQKAHIDRVRFLSLPSGLPTAFEQHKRIMDAIEERNTPRASELLEEHLARIKDILQQVRAQHPEYFESP</sequence>
<dbReference type="InterPro" id="IPR036390">
    <property type="entry name" value="WH_DNA-bd_sf"/>
</dbReference>
<dbReference type="Proteomes" id="UP001208041">
    <property type="component" value="Unassembled WGS sequence"/>
</dbReference>
<evidence type="ECO:0000313" key="5">
    <source>
        <dbReference type="EMBL" id="MCV6825427.1"/>
    </source>
</evidence>
<dbReference type="PANTHER" id="PTHR43537:SF6">
    <property type="entry name" value="HTH-TYPE TRANSCRIPTIONAL REPRESSOR RSPR"/>
    <property type="match status" value="1"/>
</dbReference>
<dbReference type="SUPFAM" id="SSF46785">
    <property type="entry name" value="Winged helix' DNA-binding domain"/>
    <property type="match status" value="1"/>
</dbReference>
<dbReference type="RefSeq" id="WP_263954302.1">
    <property type="nucleotide sequence ID" value="NZ_JAOYFC010000002.1"/>
</dbReference>
<keyword evidence="3" id="KW-0804">Transcription</keyword>
<name>A0AAE3IZY1_9RHOB</name>
<evidence type="ECO:0000259" key="4">
    <source>
        <dbReference type="PROSITE" id="PS50949"/>
    </source>
</evidence>
<accession>A0AAE3IZY1</accession>
<comment type="caution">
    <text evidence="5">The sequence shown here is derived from an EMBL/GenBank/DDBJ whole genome shotgun (WGS) entry which is preliminary data.</text>
</comment>
<dbReference type="InterPro" id="IPR036388">
    <property type="entry name" value="WH-like_DNA-bd_sf"/>
</dbReference>
<proteinExistence type="predicted"/>
<dbReference type="InterPro" id="IPR000524">
    <property type="entry name" value="Tscrpt_reg_HTH_GntR"/>
</dbReference>
<dbReference type="PANTHER" id="PTHR43537">
    <property type="entry name" value="TRANSCRIPTIONAL REGULATOR, GNTR FAMILY"/>
    <property type="match status" value="1"/>
</dbReference>
<reference evidence="5" key="1">
    <citation type="submission" date="2022-10" db="EMBL/GenBank/DDBJ databases">
        <authorList>
            <person name="Yue Y."/>
        </authorList>
    </citation>
    <scope>NUCLEOTIDE SEQUENCE</scope>
    <source>
        <strain evidence="5">Z654</strain>
    </source>
</reference>
<dbReference type="SMART" id="SM00895">
    <property type="entry name" value="FCD"/>
    <property type="match status" value="1"/>
</dbReference>
<dbReference type="PROSITE" id="PS50949">
    <property type="entry name" value="HTH_GNTR"/>
    <property type="match status" value="1"/>
</dbReference>
<dbReference type="Pfam" id="PF00392">
    <property type="entry name" value="GntR"/>
    <property type="match status" value="1"/>
</dbReference>